<dbReference type="Proteomes" id="UP001501455">
    <property type="component" value="Unassembled WGS sequence"/>
</dbReference>
<keyword evidence="2" id="KW-1185">Reference proteome</keyword>
<comment type="caution">
    <text evidence="1">The sequence shown here is derived from an EMBL/GenBank/DDBJ whole genome shotgun (WGS) entry which is preliminary data.</text>
</comment>
<name>A0ABP6TCP7_9ACTN</name>
<accession>A0ABP6TCP7</accession>
<organism evidence="1 2">
    <name type="scientific">Streptomyces prasinosporus</name>
    <dbReference type="NCBI Taxonomy" id="68256"/>
    <lineage>
        <taxon>Bacteria</taxon>
        <taxon>Bacillati</taxon>
        <taxon>Actinomycetota</taxon>
        <taxon>Actinomycetes</taxon>
        <taxon>Kitasatosporales</taxon>
        <taxon>Streptomycetaceae</taxon>
        <taxon>Streptomyces</taxon>
        <taxon>Streptomyces albogriseolus group</taxon>
    </lineage>
</organism>
<evidence type="ECO:0000313" key="1">
    <source>
        <dbReference type="EMBL" id="GAA3492967.1"/>
    </source>
</evidence>
<proteinExistence type="predicted"/>
<sequence>MVAEPFEQFMIHPQAEHVGPHAHESRRTSRRGAWHFAHRSLIWVISAPAGRPLGREWRDSRAGAAYRVVFSESNELR</sequence>
<protein>
    <submittedName>
        <fullName evidence="1">Uncharacterized protein</fullName>
    </submittedName>
</protein>
<reference evidence="2" key="1">
    <citation type="journal article" date="2019" name="Int. J. Syst. Evol. Microbiol.">
        <title>The Global Catalogue of Microorganisms (GCM) 10K type strain sequencing project: providing services to taxonomists for standard genome sequencing and annotation.</title>
        <authorList>
            <consortium name="The Broad Institute Genomics Platform"/>
            <consortium name="The Broad Institute Genome Sequencing Center for Infectious Disease"/>
            <person name="Wu L."/>
            <person name="Ma J."/>
        </authorList>
    </citation>
    <scope>NUCLEOTIDE SEQUENCE [LARGE SCALE GENOMIC DNA]</scope>
    <source>
        <strain evidence="2">JCM 4816</strain>
    </source>
</reference>
<dbReference type="EMBL" id="BAAAXF010000002">
    <property type="protein sequence ID" value="GAA3492967.1"/>
    <property type="molecule type" value="Genomic_DNA"/>
</dbReference>
<evidence type="ECO:0000313" key="2">
    <source>
        <dbReference type="Proteomes" id="UP001501455"/>
    </source>
</evidence>
<gene>
    <name evidence="1" type="ORF">GCM10019016_000650</name>
</gene>